<dbReference type="Proteomes" id="UP001157167">
    <property type="component" value="Unassembled WGS sequence"/>
</dbReference>
<evidence type="ECO:0000313" key="11">
    <source>
        <dbReference type="EMBL" id="GLT21551.1"/>
    </source>
</evidence>
<evidence type="ECO:0000256" key="7">
    <source>
        <dbReference type="RuleBase" id="RU000405"/>
    </source>
</evidence>
<dbReference type="SUPFAM" id="SSF55073">
    <property type="entry name" value="Nucleotide cyclase"/>
    <property type="match status" value="1"/>
</dbReference>
<dbReference type="InterPro" id="IPR050401">
    <property type="entry name" value="Cyclic_nucleotide_synthase"/>
</dbReference>
<dbReference type="RefSeq" id="WP_284186983.1">
    <property type="nucleotide sequence ID" value="NZ_BSPX01000010.1"/>
</dbReference>
<dbReference type="InterPro" id="IPR029787">
    <property type="entry name" value="Nucleotide_cyclase"/>
</dbReference>
<dbReference type="CDD" id="cd07302">
    <property type="entry name" value="CHD"/>
    <property type="match status" value="1"/>
</dbReference>
<comment type="subcellular location">
    <subcellularLocation>
        <location evidence="1">Membrane</location>
    </subcellularLocation>
</comment>
<evidence type="ECO:0000256" key="2">
    <source>
        <dbReference type="ARBA" id="ARBA00022692"/>
    </source>
</evidence>
<evidence type="ECO:0000256" key="8">
    <source>
        <dbReference type="SAM" id="Coils"/>
    </source>
</evidence>
<accession>A0ABQ6F9G2</accession>
<evidence type="ECO:0000259" key="10">
    <source>
        <dbReference type="PROSITE" id="PS50125"/>
    </source>
</evidence>
<evidence type="ECO:0000256" key="9">
    <source>
        <dbReference type="SAM" id="Phobius"/>
    </source>
</evidence>
<reference evidence="12" key="1">
    <citation type="journal article" date="2019" name="Int. J. Syst. Evol. Microbiol.">
        <title>The Global Catalogue of Microorganisms (GCM) 10K type strain sequencing project: providing services to taxonomists for standard genome sequencing and annotation.</title>
        <authorList>
            <consortium name="The Broad Institute Genomics Platform"/>
            <consortium name="The Broad Institute Genome Sequencing Center for Infectious Disease"/>
            <person name="Wu L."/>
            <person name="Ma J."/>
        </authorList>
    </citation>
    <scope>NUCLEOTIDE SEQUENCE [LARGE SCALE GENOMIC DNA]</scope>
    <source>
        <strain evidence="12">NBRC 102407</strain>
    </source>
</reference>
<keyword evidence="4 9" id="KW-1133">Transmembrane helix</keyword>
<protein>
    <recommendedName>
        <fullName evidence="10">Guanylate cyclase domain-containing protein</fullName>
    </recommendedName>
</protein>
<keyword evidence="2 9" id="KW-0812">Transmembrane</keyword>
<evidence type="ECO:0000256" key="5">
    <source>
        <dbReference type="ARBA" id="ARBA00023136"/>
    </source>
</evidence>
<keyword evidence="8" id="KW-0175">Coiled coil</keyword>
<dbReference type="PANTHER" id="PTHR11920">
    <property type="entry name" value="GUANYLYL CYCLASE"/>
    <property type="match status" value="1"/>
</dbReference>
<dbReference type="PROSITE" id="PS00452">
    <property type="entry name" value="GUANYLATE_CYCLASE_1"/>
    <property type="match status" value="1"/>
</dbReference>
<feature type="transmembrane region" description="Helical" evidence="9">
    <location>
        <begin position="41"/>
        <end position="61"/>
    </location>
</feature>
<evidence type="ECO:0000256" key="1">
    <source>
        <dbReference type="ARBA" id="ARBA00004370"/>
    </source>
</evidence>
<dbReference type="PANTHER" id="PTHR11920:SF335">
    <property type="entry name" value="GUANYLATE CYCLASE"/>
    <property type="match status" value="1"/>
</dbReference>
<keyword evidence="5 9" id="KW-0472">Membrane</keyword>
<feature type="domain" description="Guanylate cyclase" evidence="10">
    <location>
        <begin position="245"/>
        <end position="372"/>
    </location>
</feature>
<feature type="transmembrane region" description="Helical" evidence="9">
    <location>
        <begin position="120"/>
        <end position="138"/>
    </location>
</feature>
<dbReference type="InterPro" id="IPR018297">
    <property type="entry name" value="A/G_cyclase_CS"/>
</dbReference>
<keyword evidence="6 7" id="KW-0456">Lyase</keyword>
<sequence length="435" mass="46819">MPEPWLYPPPGHPVRRFLRAILDIGAHPDDDDEASIRKIRLNLASVLFATAALVWLAGDLLVDGNPMALAVAAVPVLAGGNLLLFRRHRRGGLYGPPQLGLMLAFPFAAQALLGPTPATAGLPVWAILAPTAGLLCLGGKGSAPWFAGFVAITLAAGALLPTTAQPSALALACHVTLVALVIYVQLRFAMGQRNKTRERLADAHRQLRLAQERSERLLLNILPAPIAARLKDNTSTIADGHPEVVVMFADIVDYTRIASGMTPKAVFEMLNRIFCRFDELCEQHGLERIKTIGDGYMVAGGLHAHPIEPHAAMATLALDMQATLRNHDFTDGLELEVRIGIASGPVVGGVVGRAKFIYDLWGDTVNLAFRLCTEGEPSTIQCDSRAFERLHGAFAFAKPILLMLKGKGYVPVYRLQGPRIFAAPAATVIQPTRAT</sequence>
<comment type="caution">
    <text evidence="11">The sequence shown here is derived from an EMBL/GenBank/DDBJ whole genome shotgun (WGS) entry which is preliminary data.</text>
</comment>
<keyword evidence="3" id="KW-0547">Nucleotide-binding</keyword>
<feature type="transmembrane region" description="Helical" evidence="9">
    <location>
        <begin position="67"/>
        <end position="85"/>
    </location>
</feature>
<feature type="transmembrane region" description="Helical" evidence="9">
    <location>
        <begin position="145"/>
        <end position="162"/>
    </location>
</feature>
<evidence type="ECO:0000313" key="12">
    <source>
        <dbReference type="Proteomes" id="UP001157167"/>
    </source>
</evidence>
<feature type="coiled-coil region" evidence="8">
    <location>
        <begin position="193"/>
        <end position="220"/>
    </location>
</feature>
<comment type="similarity">
    <text evidence="7">Belongs to the adenylyl cyclase class-4/guanylyl cyclase family.</text>
</comment>
<feature type="transmembrane region" description="Helical" evidence="9">
    <location>
        <begin position="168"/>
        <end position="189"/>
    </location>
</feature>
<evidence type="ECO:0000256" key="3">
    <source>
        <dbReference type="ARBA" id="ARBA00022741"/>
    </source>
</evidence>
<gene>
    <name evidence="11" type="ORF">GCM10007933_10030</name>
</gene>
<dbReference type="EMBL" id="BSPX01000010">
    <property type="protein sequence ID" value="GLT21551.1"/>
    <property type="molecule type" value="Genomic_DNA"/>
</dbReference>
<feature type="transmembrane region" description="Helical" evidence="9">
    <location>
        <begin position="97"/>
        <end position="114"/>
    </location>
</feature>
<keyword evidence="12" id="KW-1185">Reference proteome</keyword>
<dbReference type="PROSITE" id="PS50125">
    <property type="entry name" value="GUANYLATE_CYCLASE_2"/>
    <property type="match status" value="1"/>
</dbReference>
<name>A0ABQ6F9G2_9RHOO</name>
<evidence type="ECO:0000256" key="6">
    <source>
        <dbReference type="ARBA" id="ARBA00023239"/>
    </source>
</evidence>
<dbReference type="SMART" id="SM00044">
    <property type="entry name" value="CYCc"/>
    <property type="match status" value="1"/>
</dbReference>
<proteinExistence type="inferred from homology"/>
<dbReference type="Gene3D" id="6.10.250.780">
    <property type="match status" value="1"/>
</dbReference>
<dbReference type="InterPro" id="IPR001054">
    <property type="entry name" value="A/G_cyclase"/>
</dbReference>
<organism evidence="11 12">
    <name type="scientific">Zoogloea oryzae</name>
    <dbReference type="NCBI Taxonomy" id="310767"/>
    <lineage>
        <taxon>Bacteria</taxon>
        <taxon>Pseudomonadati</taxon>
        <taxon>Pseudomonadota</taxon>
        <taxon>Betaproteobacteria</taxon>
        <taxon>Rhodocyclales</taxon>
        <taxon>Zoogloeaceae</taxon>
        <taxon>Zoogloea</taxon>
    </lineage>
</organism>
<dbReference type="Pfam" id="PF00211">
    <property type="entry name" value="Guanylate_cyc"/>
    <property type="match status" value="1"/>
</dbReference>
<evidence type="ECO:0000256" key="4">
    <source>
        <dbReference type="ARBA" id="ARBA00022989"/>
    </source>
</evidence>
<dbReference type="Gene3D" id="3.30.70.1230">
    <property type="entry name" value="Nucleotide cyclase"/>
    <property type="match status" value="1"/>
</dbReference>